<organism evidence="1 2">
    <name type="scientific">Bacteroides nordii CL02T12C05</name>
    <dbReference type="NCBI Taxonomy" id="997884"/>
    <lineage>
        <taxon>Bacteria</taxon>
        <taxon>Pseudomonadati</taxon>
        <taxon>Bacteroidota</taxon>
        <taxon>Bacteroidia</taxon>
        <taxon>Bacteroidales</taxon>
        <taxon>Bacteroidaceae</taxon>
        <taxon>Bacteroides</taxon>
    </lineage>
</organism>
<protein>
    <submittedName>
        <fullName evidence="1">Uncharacterized protein</fullName>
    </submittedName>
</protein>
<dbReference type="eggNOG" id="ENOG5030Y6Z">
    <property type="taxonomic scope" value="Bacteria"/>
</dbReference>
<dbReference type="EMBL" id="AGXS01000015">
    <property type="protein sequence ID" value="EIY52471.1"/>
    <property type="molecule type" value="Genomic_DNA"/>
</dbReference>
<keyword evidence="2" id="KW-1185">Reference proteome</keyword>
<dbReference type="HOGENOM" id="CLU_2714077_0_0_10"/>
<dbReference type="STRING" id="997884.HMPREF1068_02018"/>
<evidence type="ECO:0000313" key="1">
    <source>
        <dbReference type="EMBL" id="EIY52471.1"/>
    </source>
</evidence>
<proteinExistence type="predicted"/>
<evidence type="ECO:0000313" key="2">
    <source>
        <dbReference type="Proteomes" id="UP000003089"/>
    </source>
</evidence>
<dbReference type="AlphaFoldDB" id="I9S9L2"/>
<sequence>MPAEPDSTNGVEMKRALSQVATGLFQICYIFNEVYTYEHCSLTTVGVVTGATTNMYLLTLFSLSFDVLWGQI</sequence>
<name>I9S9L2_9BACE</name>
<dbReference type="Proteomes" id="UP000003089">
    <property type="component" value="Unassembled WGS sequence"/>
</dbReference>
<comment type="caution">
    <text evidence="1">The sequence shown here is derived from an EMBL/GenBank/DDBJ whole genome shotgun (WGS) entry which is preliminary data.</text>
</comment>
<accession>I9S9L2</accession>
<gene>
    <name evidence="1" type="ORF">HMPREF1068_02018</name>
</gene>
<reference evidence="1 2" key="1">
    <citation type="submission" date="2012-02" db="EMBL/GenBank/DDBJ databases">
        <title>The Genome Sequence of Bacteroides nordii CL02T12C05.</title>
        <authorList>
            <consortium name="The Broad Institute Genome Sequencing Platform"/>
            <person name="Earl A."/>
            <person name="Ward D."/>
            <person name="Feldgarden M."/>
            <person name="Gevers D."/>
            <person name="Zitomersky N.L."/>
            <person name="Coyne M.J."/>
            <person name="Comstock L.E."/>
            <person name="Young S.K."/>
            <person name="Zeng Q."/>
            <person name="Gargeya S."/>
            <person name="Fitzgerald M."/>
            <person name="Haas B."/>
            <person name="Abouelleil A."/>
            <person name="Alvarado L."/>
            <person name="Arachchi H.M."/>
            <person name="Berlin A."/>
            <person name="Chapman S.B."/>
            <person name="Gearin G."/>
            <person name="Goldberg J."/>
            <person name="Griggs A."/>
            <person name="Gujja S."/>
            <person name="Hansen M."/>
            <person name="Heiman D."/>
            <person name="Howarth C."/>
            <person name="Larimer J."/>
            <person name="Lui A."/>
            <person name="MacDonald P.J.P."/>
            <person name="McCowen C."/>
            <person name="Montmayeur A."/>
            <person name="Murphy C."/>
            <person name="Neiman D."/>
            <person name="Pearson M."/>
            <person name="Priest M."/>
            <person name="Roberts A."/>
            <person name="Saif S."/>
            <person name="Shea T."/>
            <person name="Sisk P."/>
            <person name="Stolte C."/>
            <person name="Sykes S."/>
            <person name="Wortman J."/>
            <person name="Nusbaum C."/>
            <person name="Birren B."/>
        </authorList>
    </citation>
    <scope>NUCLEOTIDE SEQUENCE [LARGE SCALE GENOMIC DNA]</scope>
    <source>
        <strain evidence="1 2">CL02T12C05</strain>
    </source>
</reference>